<evidence type="ECO:0000313" key="2">
    <source>
        <dbReference type="EMBL" id="POG77357.1"/>
    </source>
</evidence>
<accession>A0A2P4QI83</accession>
<organism evidence="2 3">
    <name type="scientific">Rhizophagus irregularis (strain DAOM 181602 / DAOM 197198 / MUCL 43194)</name>
    <name type="common">Arbuscular mycorrhizal fungus</name>
    <name type="synonym">Glomus intraradices</name>
    <dbReference type="NCBI Taxonomy" id="747089"/>
    <lineage>
        <taxon>Eukaryota</taxon>
        <taxon>Fungi</taxon>
        <taxon>Fungi incertae sedis</taxon>
        <taxon>Mucoromycota</taxon>
        <taxon>Glomeromycotina</taxon>
        <taxon>Glomeromycetes</taxon>
        <taxon>Glomerales</taxon>
        <taxon>Glomeraceae</taxon>
        <taxon>Rhizophagus</taxon>
    </lineage>
</organism>
<sequence length="80" mass="9842">MYCQYLLILCNIFFINEFSHLLCFHYVLFNTLFTFCYPHHIIRFLMIEYKINFLGYFFLSSYFFFQIFIVPSPLNNCDTS</sequence>
<dbReference type="Proteomes" id="UP000018888">
    <property type="component" value="Unassembled WGS sequence"/>
</dbReference>
<keyword evidence="1" id="KW-0472">Membrane</keyword>
<keyword evidence="1" id="KW-0812">Transmembrane</keyword>
<protein>
    <submittedName>
        <fullName evidence="2">Uncharacterized protein</fullName>
    </submittedName>
</protein>
<feature type="transmembrane region" description="Helical" evidence="1">
    <location>
        <begin position="6"/>
        <end position="33"/>
    </location>
</feature>
<gene>
    <name evidence="2" type="ORF">GLOIN_2v1548251</name>
</gene>
<dbReference type="AlphaFoldDB" id="A0A2P4QI83"/>
<dbReference type="EMBL" id="AUPC02000041">
    <property type="protein sequence ID" value="POG77357.1"/>
    <property type="molecule type" value="Genomic_DNA"/>
</dbReference>
<feature type="transmembrane region" description="Helical" evidence="1">
    <location>
        <begin position="53"/>
        <end position="74"/>
    </location>
</feature>
<reference evidence="2 3" key="2">
    <citation type="journal article" date="2018" name="New Phytol.">
        <title>High intraspecific genome diversity in the model arbuscular mycorrhizal symbiont Rhizophagus irregularis.</title>
        <authorList>
            <person name="Chen E.C.H."/>
            <person name="Morin E."/>
            <person name="Beaudet D."/>
            <person name="Noel J."/>
            <person name="Yildirir G."/>
            <person name="Ndikumana S."/>
            <person name="Charron P."/>
            <person name="St-Onge C."/>
            <person name="Giorgi J."/>
            <person name="Kruger M."/>
            <person name="Marton T."/>
            <person name="Ropars J."/>
            <person name="Grigoriev I.V."/>
            <person name="Hainaut M."/>
            <person name="Henrissat B."/>
            <person name="Roux C."/>
            <person name="Martin F."/>
            <person name="Corradi N."/>
        </authorList>
    </citation>
    <scope>NUCLEOTIDE SEQUENCE [LARGE SCALE GENOMIC DNA]</scope>
    <source>
        <strain evidence="2 3">DAOM 197198</strain>
    </source>
</reference>
<evidence type="ECO:0000256" key="1">
    <source>
        <dbReference type="SAM" id="Phobius"/>
    </source>
</evidence>
<keyword evidence="3" id="KW-1185">Reference proteome</keyword>
<proteinExistence type="predicted"/>
<evidence type="ECO:0000313" key="3">
    <source>
        <dbReference type="Proteomes" id="UP000018888"/>
    </source>
</evidence>
<keyword evidence="1" id="KW-1133">Transmembrane helix</keyword>
<comment type="caution">
    <text evidence="2">The sequence shown here is derived from an EMBL/GenBank/DDBJ whole genome shotgun (WGS) entry which is preliminary data.</text>
</comment>
<name>A0A2P4QI83_RHIID</name>
<reference evidence="2 3" key="1">
    <citation type="journal article" date="2013" name="Proc. Natl. Acad. Sci. U.S.A.">
        <title>Genome of an arbuscular mycorrhizal fungus provides insight into the oldest plant symbiosis.</title>
        <authorList>
            <person name="Tisserant E."/>
            <person name="Malbreil M."/>
            <person name="Kuo A."/>
            <person name="Kohler A."/>
            <person name="Symeonidi A."/>
            <person name="Balestrini R."/>
            <person name="Charron P."/>
            <person name="Duensing N."/>
            <person name="Frei Dit Frey N."/>
            <person name="Gianinazzi-Pearson V."/>
            <person name="Gilbert L.B."/>
            <person name="Handa Y."/>
            <person name="Herr J.R."/>
            <person name="Hijri M."/>
            <person name="Koul R."/>
            <person name="Kawaguchi M."/>
            <person name="Krajinski F."/>
            <person name="Lammers P.J."/>
            <person name="Masclaux F.G."/>
            <person name="Murat C."/>
            <person name="Morin E."/>
            <person name="Ndikumana S."/>
            <person name="Pagni M."/>
            <person name="Petitpierre D."/>
            <person name="Requena N."/>
            <person name="Rosikiewicz P."/>
            <person name="Riley R."/>
            <person name="Saito K."/>
            <person name="San Clemente H."/>
            <person name="Shapiro H."/>
            <person name="van Tuinen D."/>
            <person name="Becard G."/>
            <person name="Bonfante P."/>
            <person name="Paszkowski U."/>
            <person name="Shachar-Hill Y.Y."/>
            <person name="Tuskan G.A."/>
            <person name="Young P.W."/>
            <person name="Sanders I.R."/>
            <person name="Henrissat B."/>
            <person name="Rensing S.A."/>
            <person name="Grigoriev I.V."/>
            <person name="Corradi N."/>
            <person name="Roux C."/>
            <person name="Martin F."/>
        </authorList>
    </citation>
    <scope>NUCLEOTIDE SEQUENCE [LARGE SCALE GENOMIC DNA]</scope>
    <source>
        <strain evidence="2 3">DAOM 197198</strain>
    </source>
</reference>